<reference evidence="2" key="1">
    <citation type="journal article" date="2019" name="Int. J. Syst. Evol. Microbiol.">
        <title>The Global Catalogue of Microorganisms (GCM) 10K type strain sequencing project: providing services to taxonomists for standard genome sequencing and annotation.</title>
        <authorList>
            <consortium name="The Broad Institute Genomics Platform"/>
            <consortium name="The Broad Institute Genome Sequencing Center for Infectious Disease"/>
            <person name="Wu L."/>
            <person name="Ma J."/>
        </authorList>
    </citation>
    <scope>NUCLEOTIDE SEQUENCE [LARGE SCALE GENOMIC DNA]</scope>
    <source>
        <strain evidence="2">JCM 10667</strain>
    </source>
</reference>
<accession>A0ABP3PD86</accession>
<gene>
    <name evidence="1" type="ORF">GCM10009546_27350</name>
</gene>
<sequence>MRIRVSTKVRASPTAAGVPIRDIVGSTAAVIAIVLSLPEIPISCDKHHAATYGLPVSTEI</sequence>
<comment type="caution">
    <text evidence="1">The sequence shown here is derived from an EMBL/GenBank/DDBJ whole genome shotgun (WGS) entry which is preliminary data.</text>
</comment>
<organism evidence="1 2">
    <name type="scientific">Actinomadura livida</name>
    <dbReference type="NCBI Taxonomy" id="79909"/>
    <lineage>
        <taxon>Bacteria</taxon>
        <taxon>Bacillati</taxon>
        <taxon>Actinomycetota</taxon>
        <taxon>Actinomycetes</taxon>
        <taxon>Streptosporangiales</taxon>
        <taxon>Thermomonosporaceae</taxon>
        <taxon>Actinomadura</taxon>
    </lineage>
</organism>
<protein>
    <submittedName>
        <fullName evidence="1">Uncharacterized protein</fullName>
    </submittedName>
</protein>
<evidence type="ECO:0000313" key="2">
    <source>
        <dbReference type="Proteomes" id="UP001501427"/>
    </source>
</evidence>
<dbReference type="Proteomes" id="UP001501427">
    <property type="component" value="Unassembled WGS sequence"/>
</dbReference>
<name>A0ABP3PD86_9ACTN</name>
<keyword evidence="2" id="KW-1185">Reference proteome</keyword>
<dbReference type="EMBL" id="BAAAHD010000023">
    <property type="protein sequence ID" value="GAA0563628.1"/>
    <property type="molecule type" value="Genomic_DNA"/>
</dbReference>
<proteinExistence type="predicted"/>
<evidence type="ECO:0000313" key="1">
    <source>
        <dbReference type="EMBL" id="GAA0563628.1"/>
    </source>
</evidence>